<dbReference type="PANTHER" id="PTHR11078:SF3">
    <property type="entry name" value="ANTITERMINATION NUSB DOMAIN-CONTAINING PROTEIN"/>
    <property type="match status" value="1"/>
</dbReference>
<evidence type="ECO:0000313" key="8">
    <source>
        <dbReference type="Proteomes" id="UP000243887"/>
    </source>
</evidence>
<evidence type="ECO:0000313" key="7">
    <source>
        <dbReference type="EMBL" id="SFJ68584.1"/>
    </source>
</evidence>
<evidence type="ECO:0000256" key="5">
    <source>
        <dbReference type="ARBA" id="ARBA00023163"/>
    </source>
</evidence>
<organism evidence="7 8">
    <name type="scientific">Myroides guanonis</name>
    <dbReference type="NCBI Taxonomy" id="1150112"/>
    <lineage>
        <taxon>Bacteria</taxon>
        <taxon>Pseudomonadati</taxon>
        <taxon>Bacteroidota</taxon>
        <taxon>Flavobacteriia</taxon>
        <taxon>Flavobacteriales</taxon>
        <taxon>Flavobacteriaceae</taxon>
        <taxon>Myroides</taxon>
    </lineage>
</organism>
<evidence type="ECO:0000256" key="2">
    <source>
        <dbReference type="ARBA" id="ARBA00022814"/>
    </source>
</evidence>
<dbReference type="InterPro" id="IPR006027">
    <property type="entry name" value="NusB_RsmB_TIM44"/>
</dbReference>
<reference evidence="8" key="1">
    <citation type="submission" date="2016-10" db="EMBL/GenBank/DDBJ databases">
        <authorList>
            <person name="Varghese N."/>
            <person name="Submissions S."/>
        </authorList>
    </citation>
    <scope>NUCLEOTIDE SEQUENCE [LARGE SCALE GENOMIC DNA]</scope>
    <source>
        <strain evidence="8">DSM 26542</strain>
    </source>
</reference>
<feature type="domain" description="NusB/RsmB/TIM44" evidence="6">
    <location>
        <begin position="234"/>
        <end position="325"/>
    </location>
</feature>
<keyword evidence="5" id="KW-0804">Transcription</keyword>
<evidence type="ECO:0000259" key="6">
    <source>
        <dbReference type="Pfam" id="PF01029"/>
    </source>
</evidence>
<gene>
    <name evidence="7" type="ORF">SAMN04487893_11316</name>
</gene>
<protein>
    <submittedName>
        <fullName evidence="7">NusB antitermination factor</fullName>
    </submittedName>
</protein>
<sequence>MQDIFFYLCKLLNYLAIVKSFKKVLISSMLNRRHIRIKVMQSLYAMQQSNTDQIQSGEKFLINSIENVEDLYLLMLTTLTEIRNKEEEYQEVSQKKHLATAEERNPNRKFIDNQVLNLLAQSTSISNKLEERSITQWRVHDHYIQILLDELKSSELYKNYMSSKLQSFEEDRKFVVSVFTDIIAPNEKIYEFFEDYKLTWLDDLPVVNTLIQKQLKQLKDDYSIFLVPRIFKDLDDKDFAINLYRKTILNYDELAKEYEDKTPNWDVDRIAEIDTIILRMAICEMFKFSSIPVKVSINEYLEIAKEYSTPKSSIFINGILDNISKLCQDNDKIKKIGKGLL</sequence>
<accession>A0A1I3TBU1</accession>
<dbReference type="Pfam" id="PF01029">
    <property type="entry name" value="NusB"/>
    <property type="match status" value="1"/>
</dbReference>
<proteinExistence type="inferred from homology"/>
<dbReference type="Gene3D" id="1.10.940.10">
    <property type="entry name" value="NusB-like"/>
    <property type="match status" value="1"/>
</dbReference>
<dbReference type="InterPro" id="IPR035926">
    <property type="entry name" value="NusB-like_sf"/>
</dbReference>
<dbReference type="GO" id="GO:0005829">
    <property type="term" value="C:cytosol"/>
    <property type="evidence" value="ECO:0007669"/>
    <property type="project" value="TreeGrafter"/>
</dbReference>
<dbReference type="AlphaFoldDB" id="A0A1I3TBU1"/>
<keyword evidence="4" id="KW-0805">Transcription regulation</keyword>
<dbReference type="GO" id="GO:0003723">
    <property type="term" value="F:RNA binding"/>
    <property type="evidence" value="ECO:0007669"/>
    <property type="project" value="UniProtKB-KW"/>
</dbReference>
<dbReference type="GO" id="GO:0031564">
    <property type="term" value="P:transcription antitermination"/>
    <property type="evidence" value="ECO:0007669"/>
    <property type="project" value="UniProtKB-KW"/>
</dbReference>
<evidence type="ECO:0000256" key="1">
    <source>
        <dbReference type="ARBA" id="ARBA00005952"/>
    </source>
</evidence>
<keyword evidence="8" id="KW-1185">Reference proteome</keyword>
<dbReference type="NCBIfam" id="TIGR01951">
    <property type="entry name" value="nusB"/>
    <property type="match status" value="1"/>
</dbReference>
<evidence type="ECO:0000256" key="3">
    <source>
        <dbReference type="ARBA" id="ARBA00022884"/>
    </source>
</evidence>
<dbReference type="STRING" id="1150112.SAMN04487893_11316"/>
<keyword evidence="2" id="KW-0889">Transcription antitermination</keyword>
<dbReference type="GO" id="GO:0006353">
    <property type="term" value="P:DNA-templated transcription termination"/>
    <property type="evidence" value="ECO:0007669"/>
    <property type="project" value="InterPro"/>
</dbReference>
<dbReference type="EMBL" id="FORU01000013">
    <property type="protein sequence ID" value="SFJ68584.1"/>
    <property type="molecule type" value="Genomic_DNA"/>
</dbReference>
<name>A0A1I3TBU1_9FLAO</name>
<dbReference type="Proteomes" id="UP000243887">
    <property type="component" value="Unassembled WGS sequence"/>
</dbReference>
<evidence type="ECO:0000256" key="4">
    <source>
        <dbReference type="ARBA" id="ARBA00023015"/>
    </source>
</evidence>
<dbReference type="PANTHER" id="PTHR11078">
    <property type="entry name" value="N UTILIZATION SUBSTANCE PROTEIN B-RELATED"/>
    <property type="match status" value="1"/>
</dbReference>
<dbReference type="SUPFAM" id="SSF48013">
    <property type="entry name" value="NusB-like"/>
    <property type="match status" value="1"/>
</dbReference>
<dbReference type="InterPro" id="IPR011605">
    <property type="entry name" value="NusB_fam"/>
</dbReference>
<keyword evidence="3" id="KW-0694">RNA-binding</keyword>
<comment type="similarity">
    <text evidence="1">Belongs to the NusB family.</text>
</comment>